<evidence type="ECO:0000313" key="1">
    <source>
        <dbReference type="EMBL" id="BBI60064.1"/>
    </source>
</evidence>
<gene>
    <name evidence="1" type="ORF">HSBAA_13700</name>
</gene>
<dbReference type="EMBL" id="AP019514">
    <property type="protein sequence ID" value="BBI60064.1"/>
    <property type="molecule type" value="Genomic_DNA"/>
</dbReference>
<accession>A0A455U9R7</accession>
<proteinExistence type="predicted"/>
<dbReference type="KEGG" id="hsr:HSBAA_13700"/>
<name>A0A455U9R7_9GAMM</name>
<protein>
    <submittedName>
        <fullName evidence="1">Uncharacterized protein</fullName>
    </submittedName>
</protein>
<organism evidence="1 2">
    <name type="scientific">Vreelandella sulfidaeris</name>
    <dbReference type="NCBI Taxonomy" id="115553"/>
    <lineage>
        <taxon>Bacteria</taxon>
        <taxon>Pseudomonadati</taxon>
        <taxon>Pseudomonadota</taxon>
        <taxon>Gammaproteobacteria</taxon>
        <taxon>Oceanospirillales</taxon>
        <taxon>Halomonadaceae</taxon>
        <taxon>Vreelandella</taxon>
    </lineage>
</organism>
<dbReference type="Proteomes" id="UP000320231">
    <property type="component" value="Chromosome"/>
</dbReference>
<evidence type="ECO:0000313" key="2">
    <source>
        <dbReference type="Proteomes" id="UP000320231"/>
    </source>
</evidence>
<sequence>MPLSAGKLLAIFKPTAKLGLVAAGHASNKVIRHAVTRRLLPTLLIVKGVGIANAQIFTDLQLVAHEVLKNDACTLT</sequence>
<reference evidence="1 2" key="1">
    <citation type="journal article" date="2019" name="Microbiol. Resour. Announc.">
        <title>Complete Genome Sequence of Halomonas sulfidaeris Strain Esulfide1 Isolated from a Metal Sulfide Rock at a Depth of 2,200 Meters, Obtained Using Nanopore Sequencing.</title>
        <authorList>
            <person name="Saito M."/>
            <person name="Nishigata A."/>
            <person name="Galipon J."/>
            <person name="Arakawa K."/>
        </authorList>
    </citation>
    <scope>NUCLEOTIDE SEQUENCE [LARGE SCALE GENOMIC DNA]</scope>
    <source>
        <strain evidence="1 2">ATCC BAA-803</strain>
    </source>
</reference>
<dbReference type="AlphaFoldDB" id="A0A455U9R7"/>